<dbReference type="InterPro" id="IPR010994">
    <property type="entry name" value="RuvA_2-like"/>
</dbReference>
<proteinExistence type="predicted"/>
<dbReference type="Proteomes" id="UP000218288">
    <property type="component" value="Chromosome"/>
</dbReference>
<dbReference type="AlphaFoldDB" id="A0A160PJN3"/>
<accession>A0A160PJN3</accession>
<reference evidence="1 2" key="1">
    <citation type="journal article" date="2016" name="Genome Announc.">
        <title>Complete Genome Sequence of Methylobacterium populi P-1M, Isolated from Pink-Pigmented Household Biofilm.</title>
        <authorList>
            <person name="Morohoshi T."/>
            <person name="Ikeda T."/>
        </authorList>
    </citation>
    <scope>NUCLEOTIDE SEQUENCE [LARGE SCALE GENOMIC DNA]</scope>
    <source>
        <strain evidence="1 2">P-1M</strain>
    </source>
</reference>
<dbReference type="EMBL" id="AP014809">
    <property type="protein sequence ID" value="BAU93155.1"/>
    <property type="molecule type" value="Genomic_DNA"/>
</dbReference>
<dbReference type="RefSeq" id="WP_096486937.1">
    <property type="nucleotide sequence ID" value="NZ_AP014809.1"/>
</dbReference>
<gene>
    <name evidence="1" type="ORF">MPPM_4550</name>
</gene>
<dbReference type="SUPFAM" id="SSF47781">
    <property type="entry name" value="RuvA domain 2-like"/>
    <property type="match status" value="1"/>
</dbReference>
<evidence type="ECO:0000313" key="1">
    <source>
        <dbReference type="EMBL" id="BAU93155.1"/>
    </source>
</evidence>
<protein>
    <submittedName>
        <fullName evidence="1">Helix-hairpin-helix repeat-containing competence protein ComEA</fullName>
    </submittedName>
</protein>
<dbReference type="OrthoDB" id="7510573at2"/>
<sequence length="63" mass="6900">MLDLNTATAEELDEVPALKGHGFEIVRYREERGRFTSLRQLDEVPGLSGKTDGIAGQVAVVEN</sequence>
<dbReference type="Pfam" id="PF12836">
    <property type="entry name" value="HHH_3"/>
    <property type="match status" value="1"/>
</dbReference>
<dbReference type="Gene3D" id="1.10.150.280">
    <property type="entry name" value="AF1531-like domain"/>
    <property type="match status" value="1"/>
</dbReference>
<name>A0A160PJN3_9HYPH</name>
<organism evidence="1 2">
    <name type="scientific">Methylorubrum populi</name>
    <dbReference type="NCBI Taxonomy" id="223967"/>
    <lineage>
        <taxon>Bacteria</taxon>
        <taxon>Pseudomonadati</taxon>
        <taxon>Pseudomonadota</taxon>
        <taxon>Alphaproteobacteria</taxon>
        <taxon>Hyphomicrobiales</taxon>
        <taxon>Methylobacteriaceae</taxon>
        <taxon>Methylorubrum</taxon>
    </lineage>
</organism>
<evidence type="ECO:0000313" key="2">
    <source>
        <dbReference type="Proteomes" id="UP000218288"/>
    </source>
</evidence>